<protein>
    <submittedName>
        <fullName evidence="1">Uncharacterized protein</fullName>
    </submittedName>
</protein>
<dbReference type="EMBL" id="LAZR01021663">
    <property type="protein sequence ID" value="KKL84579.1"/>
    <property type="molecule type" value="Genomic_DNA"/>
</dbReference>
<proteinExistence type="predicted"/>
<comment type="caution">
    <text evidence="1">The sequence shown here is derived from an EMBL/GenBank/DDBJ whole genome shotgun (WGS) entry which is preliminary data.</text>
</comment>
<dbReference type="AlphaFoldDB" id="A0A0F9FDU7"/>
<accession>A0A0F9FDU7</accession>
<gene>
    <name evidence="1" type="ORF">LCGC14_1963360</name>
</gene>
<name>A0A0F9FDU7_9ZZZZ</name>
<sequence>MADVKIITDILKCPNCGCPDTVNRAAAAPYKEDGRIPKDAYVAHSVTNKMIVPPTKVSLSVPTLFIYMDICLDCGILYATRAEQRDVPIKYQMAGGGGPPRGAGFG</sequence>
<organism evidence="1">
    <name type="scientific">marine sediment metagenome</name>
    <dbReference type="NCBI Taxonomy" id="412755"/>
    <lineage>
        <taxon>unclassified sequences</taxon>
        <taxon>metagenomes</taxon>
        <taxon>ecological metagenomes</taxon>
    </lineage>
</organism>
<evidence type="ECO:0000313" key="1">
    <source>
        <dbReference type="EMBL" id="KKL84579.1"/>
    </source>
</evidence>
<reference evidence="1" key="1">
    <citation type="journal article" date="2015" name="Nature">
        <title>Complex archaea that bridge the gap between prokaryotes and eukaryotes.</title>
        <authorList>
            <person name="Spang A."/>
            <person name="Saw J.H."/>
            <person name="Jorgensen S.L."/>
            <person name="Zaremba-Niedzwiedzka K."/>
            <person name="Martijn J."/>
            <person name="Lind A.E."/>
            <person name="van Eijk R."/>
            <person name="Schleper C."/>
            <person name="Guy L."/>
            <person name="Ettema T.J."/>
        </authorList>
    </citation>
    <scope>NUCLEOTIDE SEQUENCE</scope>
</reference>